<sequence length="464" mass="51779">MLIESPTHGVLVLGANDWYNHINRKEYFGRCPTFLLGKSSERPSNSTSFSGDLALPLSVSERHSVMADPKASVDPKEVVSEAGQGLPPLPPSPQPSPLPSPTPMHEEYVPEFVVPPREVGMEEATEEEVEEEVGRDTFAEYSPYPPSKGLTPFDEANSRLGLEKGRAVEDLFDMDLDCVGPQLPDILTRTGDAHVNTMAQEFVKFTKKGWEAHKATRLRVTMFQHPLKLAWTRQILQHYKEDLEEAGILWGVYAGLFEYRVSWALLKAFFTFCNSDGHTIVTRMGEIGFSLLDMREIRGLPITGSPYDEYIPEGRDFSHHLLSLYISYGELFALCSGSVSFVSWIDYLVEEAVIDPKSSSLALPCKLHQLLGHGVFDGSYANPIDQRPLELAHRCQLRLPAQGIGHSCPHGWLSSRFQLDLRRTFASSRGSLLLSRLEDFFFSSTTSVTAVSDVDMVTPTNDPL</sequence>
<proteinExistence type="predicted"/>
<reference evidence="2" key="1">
    <citation type="submission" date="2020-07" db="EMBL/GenBank/DDBJ databases">
        <authorList>
            <person name="Lin J."/>
        </authorList>
    </citation>
    <scope>NUCLEOTIDE SEQUENCE</scope>
</reference>
<dbReference type="AlphaFoldDB" id="A0A6V7PYQ8"/>
<dbReference type="EMBL" id="LR862153">
    <property type="protein sequence ID" value="CAD1835885.1"/>
    <property type="molecule type" value="Genomic_DNA"/>
</dbReference>
<evidence type="ECO:0008006" key="3">
    <source>
        <dbReference type="Google" id="ProtNLM"/>
    </source>
</evidence>
<feature type="region of interest" description="Disordered" evidence="1">
    <location>
        <begin position="126"/>
        <end position="152"/>
    </location>
</feature>
<evidence type="ECO:0000313" key="2">
    <source>
        <dbReference type="EMBL" id="CAD1835885.1"/>
    </source>
</evidence>
<feature type="compositionally biased region" description="Basic and acidic residues" evidence="1">
    <location>
        <begin position="66"/>
        <end position="79"/>
    </location>
</feature>
<name>A0A6V7PYQ8_ANACO</name>
<gene>
    <name evidence="2" type="ORF">CB5_LOCUS19096</name>
</gene>
<feature type="compositionally biased region" description="Pro residues" evidence="1">
    <location>
        <begin position="87"/>
        <end position="102"/>
    </location>
</feature>
<accession>A0A6V7PYQ8</accession>
<feature type="region of interest" description="Disordered" evidence="1">
    <location>
        <begin position="66"/>
        <end position="103"/>
    </location>
</feature>
<protein>
    <recommendedName>
        <fullName evidence="3">Aminotransferase-like plant mobile domain-containing protein</fullName>
    </recommendedName>
</protein>
<organism evidence="2">
    <name type="scientific">Ananas comosus var. bracteatus</name>
    <name type="common">red pineapple</name>
    <dbReference type="NCBI Taxonomy" id="296719"/>
    <lineage>
        <taxon>Eukaryota</taxon>
        <taxon>Viridiplantae</taxon>
        <taxon>Streptophyta</taxon>
        <taxon>Embryophyta</taxon>
        <taxon>Tracheophyta</taxon>
        <taxon>Spermatophyta</taxon>
        <taxon>Magnoliopsida</taxon>
        <taxon>Liliopsida</taxon>
        <taxon>Poales</taxon>
        <taxon>Bromeliaceae</taxon>
        <taxon>Bromelioideae</taxon>
        <taxon>Ananas</taxon>
    </lineage>
</organism>
<evidence type="ECO:0000256" key="1">
    <source>
        <dbReference type="SAM" id="MobiDB-lite"/>
    </source>
</evidence>